<feature type="domain" description="Peptidase M13 N-terminal" evidence="9">
    <location>
        <begin position="63"/>
        <end position="438"/>
    </location>
</feature>
<dbReference type="InterPro" id="IPR006311">
    <property type="entry name" value="TAT_signal"/>
</dbReference>
<comment type="similarity">
    <text evidence="2">Belongs to the peptidase M13 family.</text>
</comment>
<dbReference type="InterPro" id="IPR042089">
    <property type="entry name" value="Peptidase_M13_dom_2"/>
</dbReference>
<evidence type="ECO:0000256" key="3">
    <source>
        <dbReference type="ARBA" id="ARBA00022670"/>
    </source>
</evidence>
<comment type="cofactor">
    <cofactor evidence="1">
        <name>Zn(2+)</name>
        <dbReference type="ChEBI" id="CHEBI:29105"/>
    </cofactor>
</comment>
<organism evidence="10 11">
    <name type="scientific">Nocardia farcinica</name>
    <dbReference type="NCBI Taxonomy" id="37329"/>
    <lineage>
        <taxon>Bacteria</taxon>
        <taxon>Bacillati</taxon>
        <taxon>Actinomycetota</taxon>
        <taxon>Actinomycetes</taxon>
        <taxon>Mycobacteriales</taxon>
        <taxon>Nocardiaceae</taxon>
        <taxon>Nocardia</taxon>
    </lineage>
</organism>
<evidence type="ECO:0000259" key="9">
    <source>
        <dbReference type="Pfam" id="PF05649"/>
    </source>
</evidence>
<dbReference type="Proteomes" id="UP000057820">
    <property type="component" value="Chromosome 1"/>
</dbReference>
<feature type="domain" description="Peptidase M13 C-terminal" evidence="8">
    <location>
        <begin position="491"/>
        <end position="691"/>
    </location>
</feature>
<dbReference type="AlphaFoldDB" id="A0A0H5NMG4"/>
<dbReference type="GO" id="GO:0016485">
    <property type="term" value="P:protein processing"/>
    <property type="evidence" value="ECO:0007669"/>
    <property type="project" value="TreeGrafter"/>
</dbReference>
<dbReference type="KEGG" id="nfr:ERS450000_01817"/>
<dbReference type="GO" id="GO:0046872">
    <property type="term" value="F:metal ion binding"/>
    <property type="evidence" value="ECO:0007669"/>
    <property type="project" value="UniProtKB-KW"/>
</dbReference>
<evidence type="ECO:0000256" key="1">
    <source>
        <dbReference type="ARBA" id="ARBA00001947"/>
    </source>
</evidence>
<sequence>MTENGAAPGRRACGLRWDRRRFLTVGAAVPLAVTLASCAGEDAAAPTGTAGPDLTGVDPAVRPQDDLFRHVNGGWLRDYRLPPDKASHGTFEELADRTEDRLREILEAPDDAGPGTDARRLRDLYRAYLDTAAIEAAGTRPLADLLGEIDAAATKSDLARVAGALHALEVTGPVWLRVEPDRKDSTRHRPYLVQSGLGMPDEAYYREPVHSELRTAYRGYLTRIATAAGLPDPAGVAERVFDLETRLAAGHVDMVRWVDSLSSYHPWSWTELRDRAPGFDWDAWLDGLGGQRARFETVLVDQPEYPAALARLWEAEDAGRWREYLRLRLFDHYAPVLPAAFADAHFDWAERAQTGIQQPPPRWRAAVRFVRTKMGDALGREYAQRHFPAESKRQVEQLVEDLLAAYRQRLAEADWMSEQTRRTALAKVDKIVALIGYPDTWRDYSGLVVRPGELLASLRAVENHEFRHRLGRLDRPVDRREWTMLTPVEVNANYSWEINHIVFPAAILQPPFFDPAAAPAVNYGAIGVVIGHEIGHGFDTGGSRYDENGTLRDWWTSADKAAFEAKTKAVIAQYDPLVPAGMPPDRRVNGALTVTENLADIRGVSTALAAYRIAAARAGAAEPDWRALFLSYARIWRHTATPEYTAATLGLDSHAPAEFRVNQVVRNMAEFHTAFEVRPGDGMYLAEHERVRL</sequence>
<keyword evidence="3" id="KW-0645">Protease</keyword>
<gene>
    <name evidence="10" type="primary">pepO_1</name>
    <name evidence="10" type="ORF">ERS450000_01817</name>
</gene>
<keyword evidence="4" id="KW-0479">Metal-binding</keyword>
<dbReference type="PROSITE" id="PS51318">
    <property type="entry name" value="TAT"/>
    <property type="match status" value="1"/>
</dbReference>
<dbReference type="InterPro" id="IPR008753">
    <property type="entry name" value="Peptidase_M13_N"/>
</dbReference>
<reference evidence="11" key="1">
    <citation type="submission" date="2015-03" db="EMBL/GenBank/DDBJ databases">
        <authorList>
            <consortium name="Pathogen Informatics"/>
        </authorList>
    </citation>
    <scope>NUCLEOTIDE SEQUENCE [LARGE SCALE GENOMIC DNA]</scope>
    <source>
        <strain evidence="11">NCTC11134</strain>
    </source>
</reference>
<dbReference type="PANTHER" id="PTHR11733">
    <property type="entry name" value="ZINC METALLOPROTEASE FAMILY M13 NEPRILYSIN-RELATED"/>
    <property type="match status" value="1"/>
</dbReference>
<dbReference type="EC" id="3.4.24.-" evidence="10"/>
<dbReference type="InterPro" id="IPR018497">
    <property type="entry name" value="Peptidase_M13_C"/>
</dbReference>
<name>A0A0H5NMG4_NOCFR</name>
<keyword evidence="5 10" id="KW-0378">Hydrolase</keyword>
<evidence type="ECO:0000256" key="2">
    <source>
        <dbReference type="ARBA" id="ARBA00007357"/>
    </source>
</evidence>
<dbReference type="RefSeq" id="WP_060591904.1">
    <property type="nucleotide sequence ID" value="NZ_CP031418.1"/>
</dbReference>
<dbReference type="PANTHER" id="PTHR11733:SF167">
    <property type="entry name" value="FI17812P1-RELATED"/>
    <property type="match status" value="1"/>
</dbReference>
<dbReference type="Pfam" id="PF05649">
    <property type="entry name" value="Peptidase_M13_N"/>
    <property type="match status" value="1"/>
</dbReference>
<dbReference type="GO" id="GO:0005886">
    <property type="term" value="C:plasma membrane"/>
    <property type="evidence" value="ECO:0007669"/>
    <property type="project" value="TreeGrafter"/>
</dbReference>
<dbReference type="PRINTS" id="PR00786">
    <property type="entry name" value="NEPRILYSIN"/>
</dbReference>
<dbReference type="Gene3D" id="3.40.390.10">
    <property type="entry name" value="Collagenase (Catalytic Domain)"/>
    <property type="match status" value="1"/>
</dbReference>
<keyword evidence="6" id="KW-0862">Zinc</keyword>
<dbReference type="SUPFAM" id="SSF55486">
    <property type="entry name" value="Metalloproteases ('zincins'), catalytic domain"/>
    <property type="match status" value="1"/>
</dbReference>
<keyword evidence="7" id="KW-0482">Metalloprotease</keyword>
<evidence type="ECO:0000313" key="11">
    <source>
        <dbReference type="Proteomes" id="UP000057820"/>
    </source>
</evidence>
<dbReference type="GO" id="GO:0004222">
    <property type="term" value="F:metalloendopeptidase activity"/>
    <property type="evidence" value="ECO:0007669"/>
    <property type="project" value="InterPro"/>
</dbReference>
<evidence type="ECO:0000313" key="10">
    <source>
        <dbReference type="EMBL" id="CRY76364.1"/>
    </source>
</evidence>
<dbReference type="PROSITE" id="PS51885">
    <property type="entry name" value="NEPRILYSIN"/>
    <property type="match status" value="1"/>
</dbReference>
<protein>
    <submittedName>
        <fullName evidence="10">Neutral endopeptidase</fullName>
        <ecNumber evidence="10">3.4.24.-</ecNumber>
    </submittedName>
</protein>
<accession>A0A0H5NMG4</accession>
<evidence type="ECO:0000256" key="6">
    <source>
        <dbReference type="ARBA" id="ARBA00022833"/>
    </source>
</evidence>
<dbReference type="InterPro" id="IPR024079">
    <property type="entry name" value="MetalloPept_cat_dom_sf"/>
</dbReference>
<evidence type="ECO:0000259" key="8">
    <source>
        <dbReference type="Pfam" id="PF01431"/>
    </source>
</evidence>
<evidence type="ECO:0000256" key="4">
    <source>
        <dbReference type="ARBA" id="ARBA00022723"/>
    </source>
</evidence>
<dbReference type="Gene3D" id="1.10.1380.10">
    <property type="entry name" value="Neutral endopeptidase , domain2"/>
    <property type="match status" value="1"/>
</dbReference>
<evidence type="ECO:0000256" key="7">
    <source>
        <dbReference type="ARBA" id="ARBA00023049"/>
    </source>
</evidence>
<dbReference type="Pfam" id="PF01431">
    <property type="entry name" value="Peptidase_M13"/>
    <property type="match status" value="1"/>
</dbReference>
<dbReference type="InterPro" id="IPR000718">
    <property type="entry name" value="Peptidase_M13"/>
</dbReference>
<dbReference type="EMBL" id="LN868938">
    <property type="protein sequence ID" value="CRY76364.1"/>
    <property type="molecule type" value="Genomic_DNA"/>
</dbReference>
<dbReference type="CDD" id="cd08662">
    <property type="entry name" value="M13"/>
    <property type="match status" value="1"/>
</dbReference>
<proteinExistence type="inferred from homology"/>
<evidence type="ECO:0000256" key="5">
    <source>
        <dbReference type="ARBA" id="ARBA00022801"/>
    </source>
</evidence>